<comment type="caution">
    <text evidence="1">The sequence shown here is derived from an EMBL/GenBank/DDBJ whole genome shotgun (WGS) entry which is preliminary data.</text>
</comment>
<protein>
    <submittedName>
        <fullName evidence="1">Uncharacterized protein</fullName>
    </submittedName>
</protein>
<gene>
    <name evidence="1" type="ORF">B4U45_26155</name>
</gene>
<proteinExistence type="predicted"/>
<sequence length="63" mass="7187">MAQPVAEIGRELNVHEHLLRKWVAAEWLRDGAATDAHRFHRMVTDRGRACRVGTRLRAGIAEK</sequence>
<organism evidence="1 2">
    <name type="scientific">Mycobacterium persicum</name>
    <dbReference type="NCBI Taxonomy" id="1487726"/>
    <lineage>
        <taxon>Bacteria</taxon>
        <taxon>Bacillati</taxon>
        <taxon>Actinomycetota</taxon>
        <taxon>Actinomycetes</taxon>
        <taxon>Mycobacteriales</taxon>
        <taxon>Mycobacteriaceae</taxon>
        <taxon>Mycobacterium</taxon>
    </lineage>
</organism>
<dbReference type="AlphaFoldDB" id="A0A8E2IYK9"/>
<accession>A0A8E2IYK9</accession>
<evidence type="ECO:0000313" key="1">
    <source>
        <dbReference type="EMBL" id="ORC09564.1"/>
    </source>
</evidence>
<dbReference type="EMBL" id="MWQA01000001">
    <property type="protein sequence ID" value="ORC09564.1"/>
    <property type="molecule type" value="Genomic_DNA"/>
</dbReference>
<evidence type="ECO:0000313" key="2">
    <source>
        <dbReference type="Proteomes" id="UP000192335"/>
    </source>
</evidence>
<reference evidence="1 2" key="1">
    <citation type="submission" date="2017-02" db="EMBL/GenBank/DDBJ databases">
        <title>Mycobacterium kansasii genomes.</title>
        <authorList>
            <person name="Borowka P."/>
            <person name="Strapagiel D."/>
            <person name="Marciniak B."/>
            <person name="Lach J."/>
            <person name="Bakula Z."/>
            <person name="Van Ingen J."/>
            <person name="Safianowska A."/>
            <person name="Brzostek A."/>
            <person name="Dziadek J."/>
            <person name="Jagielski T."/>
        </authorList>
    </citation>
    <scope>NUCLEOTIDE SEQUENCE [LARGE SCALE GENOMIC DNA]</scope>
    <source>
        <strain evidence="1 2">12MK</strain>
    </source>
</reference>
<dbReference type="Proteomes" id="UP000192335">
    <property type="component" value="Unassembled WGS sequence"/>
</dbReference>
<dbReference type="OrthoDB" id="52928at2"/>
<dbReference type="RefSeq" id="WP_073675902.1">
    <property type="nucleotide sequence ID" value="NZ_LWCM01000074.1"/>
</dbReference>
<name>A0A8E2IYK9_9MYCO</name>